<evidence type="ECO:0000313" key="3">
    <source>
        <dbReference type="Proteomes" id="UP001321760"/>
    </source>
</evidence>
<organism evidence="2 3">
    <name type="scientific">Podospora aff. communis PSN243</name>
    <dbReference type="NCBI Taxonomy" id="3040156"/>
    <lineage>
        <taxon>Eukaryota</taxon>
        <taxon>Fungi</taxon>
        <taxon>Dikarya</taxon>
        <taxon>Ascomycota</taxon>
        <taxon>Pezizomycotina</taxon>
        <taxon>Sordariomycetes</taxon>
        <taxon>Sordariomycetidae</taxon>
        <taxon>Sordariales</taxon>
        <taxon>Podosporaceae</taxon>
        <taxon>Podospora</taxon>
    </lineage>
</organism>
<keyword evidence="3" id="KW-1185">Reference proteome</keyword>
<evidence type="ECO:0000256" key="1">
    <source>
        <dbReference type="SAM" id="SignalP"/>
    </source>
</evidence>
<reference evidence="2" key="1">
    <citation type="journal article" date="2023" name="Mol. Phylogenet. Evol.">
        <title>Genome-scale phylogeny and comparative genomics of the fungal order Sordariales.</title>
        <authorList>
            <person name="Hensen N."/>
            <person name="Bonometti L."/>
            <person name="Westerberg I."/>
            <person name="Brannstrom I.O."/>
            <person name="Guillou S."/>
            <person name="Cros-Aarteil S."/>
            <person name="Calhoun S."/>
            <person name="Haridas S."/>
            <person name="Kuo A."/>
            <person name="Mondo S."/>
            <person name="Pangilinan J."/>
            <person name="Riley R."/>
            <person name="LaButti K."/>
            <person name="Andreopoulos B."/>
            <person name="Lipzen A."/>
            <person name="Chen C."/>
            <person name="Yan M."/>
            <person name="Daum C."/>
            <person name="Ng V."/>
            <person name="Clum A."/>
            <person name="Steindorff A."/>
            <person name="Ohm R.A."/>
            <person name="Martin F."/>
            <person name="Silar P."/>
            <person name="Natvig D.O."/>
            <person name="Lalanne C."/>
            <person name="Gautier V."/>
            <person name="Ament-Velasquez S.L."/>
            <person name="Kruys A."/>
            <person name="Hutchinson M.I."/>
            <person name="Powell A.J."/>
            <person name="Barry K."/>
            <person name="Miller A.N."/>
            <person name="Grigoriev I.V."/>
            <person name="Debuchy R."/>
            <person name="Gladieux P."/>
            <person name="Hiltunen Thoren M."/>
            <person name="Johannesson H."/>
        </authorList>
    </citation>
    <scope>NUCLEOTIDE SEQUENCE</scope>
    <source>
        <strain evidence="2">PSN243</strain>
    </source>
</reference>
<feature type="signal peptide" evidence="1">
    <location>
        <begin position="1"/>
        <end position="16"/>
    </location>
</feature>
<evidence type="ECO:0000313" key="2">
    <source>
        <dbReference type="EMBL" id="KAK4445953.1"/>
    </source>
</evidence>
<dbReference type="AlphaFoldDB" id="A0AAV9GCX7"/>
<comment type="caution">
    <text evidence="2">The sequence shown here is derived from an EMBL/GenBank/DDBJ whole genome shotgun (WGS) entry which is preliminary data.</text>
</comment>
<sequence length="255" mass="26367">MMHKLLFLGALPAAFAAPGYPGEHPPAHSTTSTVYATSTYTVTSCGPTVTYCPGHATVVVTEVVPVSTTVCAVEEEETSTIKDWGCNTSTSFSECVHTITSTLAPFPETTKIPVTTITTTELSTEYSTCVHTVTNATKPYVATTIYPLTTITKEVVSTSYSDCVHTVTNATTVYAETTVVPATTYTVCPVKPTGGEWPVDTGKYYPIPGPTTYPAGVAKPTGSYTKTAAPAVVTAGAASFGASGLIAAAVAALVL</sequence>
<dbReference type="Proteomes" id="UP001321760">
    <property type="component" value="Unassembled WGS sequence"/>
</dbReference>
<dbReference type="EMBL" id="MU865961">
    <property type="protein sequence ID" value="KAK4445953.1"/>
    <property type="molecule type" value="Genomic_DNA"/>
</dbReference>
<gene>
    <name evidence="2" type="ORF">QBC34DRAFT_412544</name>
</gene>
<name>A0AAV9GCX7_9PEZI</name>
<protein>
    <submittedName>
        <fullName evidence="2">Uncharacterized protein</fullName>
    </submittedName>
</protein>
<feature type="chain" id="PRO_5043911469" evidence="1">
    <location>
        <begin position="17"/>
        <end position="255"/>
    </location>
</feature>
<accession>A0AAV9GCX7</accession>
<reference evidence="2" key="2">
    <citation type="submission" date="2023-05" db="EMBL/GenBank/DDBJ databases">
        <authorList>
            <consortium name="Lawrence Berkeley National Laboratory"/>
            <person name="Steindorff A."/>
            <person name="Hensen N."/>
            <person name="Bonometti L."/>
            <person name="Westerberg I."/>
            <person name="Brannstrom I.O."/>
            <person name="Guillou S."/>
            <person name="Cros-Aarteil S."/>
            <person name="Calhoun S."/>
            <person name="Haridas S."/>
            <person name="Kuo A."/>
            <person name="Mondo S."/>
            <person name="Pangilinan J."/>
            <person name="Riley R."/>
            <person name="Labutti K."/>
            <person name="Andreopoulos B."/>
            <person name="Lipzen A."/>
            <person name="Chen C."/>
            <person name="Yanf M."/>
            <person name="Daum C."/>
            <person name="Ng V."/>
            <person name="Clum A."/>
            <person name="Ohm R."/>
            <person name="Martin F."/>
            <person name="Silar P."/>
            <person name="Natvig D."/>
            <person name="Lalanne C."/>
            <person name="Gautier V."/>
            <person name="Ament-Velasquez S.L."/>
            <person name="Kruys A."/>
            <person name="Hutchinson M.I."/>
            <person name="Powell A.J."/>
            <person name="Barry K."/>
            <person name="Miller A.N."/>
            <person name="Grigoriev I.V."/>
            <person name="Debuchy R."/>
            <person name="Gladieux P."/>
            <person name="Thoren M.H."/>
            <person name="Johannesson H."/>
        </authorList>
    </citation>
    <scope>NUCLEOTIDE SEQUENCE</scope>
    <source>
        <strain evidence="2">PSN243</strain>
    </source>
</reference>
<keyword evidence="1" id="KW-0732">Signal</keyword>
<proteinExistence type="predicted"/>